<dbReference type="Proteomes" id="UP000825935">
    <property type="component" value="Chromosome 30"/>
</dbReference>
<dbReference type="EMBL" id="CM035435">
    <property type="protein sequence ID" value="KAH7291025.1"/>
    <property type="molecule type" value="Genomic_DNA"/>
</dbReference>
<organism evidence="2 3">
    <name type="scientific">Ceratopteris richardii</name>
    <name type="common">Triangle waterfern</name>
    <dbReference type="NCBI Taxonomy" id="49495"/>
    <lineage>
        <taxon>Eukaryota</taxon>
        <taxon>Viridiplantae</taxon>
        <taxon>Streptophyta</taxon>
        <taxon>Embryophyta</taxon>
        <taxon>Tracheophyta</taxon>
        <taxon>Polypodiopsida</taxon>
        <taxon>Polypodiidae</taxon>
        <taxon>Polypodiales</taxon>
        <taxon>Pteridineae</taxon>
        <taxon>Pteridaceae</taxon>
        <taxon>Parkerioideae</taxon>
        <taxon>Ceratopteris</taxon>
    </lineage>
</organism>
<reference evidence="2" key="1">
    <citation type="submission" date="2021-08" db="EMBL/GenBank/DDBJ databases">
        <title>WGS assembly of Ceratopteris richardii.</title>
        <authorList>
            <person name="Marchant D.B."/>
            <person name="Chen G."/>
            <person name="Jenkins J."/>
            <person name="Shu S."/>
            <person name="Leebens-Mack J."/>
            <person name="Grimwood J."/>
            <person name="Schmutz J."/>
            <person name="Soltis P."/>
            <person name="Soltis D."/>
            <person name="Chen Z.-H."/>
        </authorList>
    </citation>
    <scope>NUCLEOTIDE SEQUENCE</scope>
    <source>
        <strain evidence="2">Whitten #5841</strain>
        <tissue evidence="2">Leaf</tissue>
    </source>
</reference>
<sequence>MKRVVISFWFLLSSWRWLYTHDEALMDIIYQHYYLRQISNMYFFIIFN</sequence>
<evidence type="ECO:0000313" key="2">
    <source>
        <dbReference type="EMBL" id="KAH7291025.1"/>
    </source>
</evidence>
<evidence type="ECO:0000256" key="1">
    <source>
        <dbReference type="SAM" id="SignalP"/>
    </source>
</evidence>
<proteinExistence type="predicted"/>
<accession>A0A8T2R608</accession>
<comment type="caution">
    <text evidence="2">The sequence shown here is derived from an EMBL/GenBank/DDBJ whole genome shotgun (WGS) entry which is preliminary data.</text>
</comment>
<gene>
    <name evidence="2" type="ORF">KP509_30G073700</name>
</gene>
<keyword evidence="3" id="KW-1185">Reference proteome</keyword>
<feature type="signal peptide" evidence="1">
    <location>
        <begin position="1"/>
        <end position="20"/>
    </location>
</feature>
<feature type="chain" id="PRO_5035939493" evidence="1">
    <location>
        <begin position="21"/>
        <end position="48"/>
    </location>
</feature>
<keyword evidence="1" id="KW-0732">Signal</keyword>
<protein>
    <submittedName>
        <fullName evidence="2">Uncharacterized protein</fullName>
    </submittedName>
</protein>
<dbReference type="AlphaFoldDB" id="A0A8T2R608"/>
<evidence type="ECO:0000313" key="3">
    <source>
        <dbReference type="Proteomes" id="UP000825935"/>
    </source>
</evidence>
<name>A0A8T2R608_CERRI</name>